<protein>
    <submittedName>
        <fullName evidence="1">Uncharacterized protein</fullName>
    </submittedName>
</protein>
<evidence type="ECO:0000313" key="2">
    <source>
        <dbReference type="Proteomes" id="UP000807115"/>
    </source>
</evidence>
<sequence>MASKFLSDKVKHEGCSLMLPVLFPRLYGDHDEDVNGAAVSLLWISRGYSSVSNGLPTIPGEGLIAEEIKEAKMSMEKKTEEVKKSRFKIVFPFMYDN</sequence>
<organism evidence="1 2">
    <name type="scientific">Sorghum bicolor</name>
    <name type="common">Sorghum</name>
    <name type="synonym">Sorghum vulgare</name>
    <dbReference type="NCBI Taxonomy" id="4558"/>
    <lineage>
        <taxon>Eukaryota</taxon>
        <taxon>Viridiplantae</taxon>
        <taxon>Streptophyta</taxon>
        <taxon>Embryophyta</taxon>
        <taxon>Tracheophyta</taxon>
        <taxon>Spermatophyta</taxon>
        <taxon>Magnoliopsida</taxon>
        <taxon>Liliopsida</taxon>
        <taxon>Poales</taxon>
        <taxon>Poaceae</taxon>
        <taxon>PACMAD clade</taxon>
        <taxon>Panicoideae</taxon>
        <taxon>Andropogonodae</taxon>
        <taxon>Andropogoneae</taxon>
        <taxon>Sorghinae</taxon>
        <taxon>Sorghum</taxon>
    </lineage>
</organism>
<gene>
    <name evidence="1" type="ORF">BDA96_05G053700</name>
</gene>
<dbReference type="AlphaFoldDB" id="A0A921QWD5"/>
<dbReference type="Proteomes" id="UP000807115">
    <property type="component" value="Chromosome 5"/>
</dbReference>
<dbReference type="EMBL" id="CM027684">
    <property type="protein sequence ID" value="KAG0528919.1"/>
    <property type="molecule type" value="Genomic_DNA"/>
</dbReference>
<reference evidence="1" key="2">
    <citation type="submission" date="2020-10" db="EMBL/GenBank/DDBJ databases">
        <authorList>
            <person name="Cooper E.A."/>
            <person name="Brenton Z.W."/>
            <person name="Flinn B.S."/>
            <person name="Jenkins J."/>
            <person name="Shu S."/>
            <person name="Flowers D."/>
            <person name="Luo F."/>
            <person name="Wang Y."/>
            <person name="Xia P."/>
            <person name="Barry K."/>
            <person name="Daum C."/>
            <person name="Lipzen A."/>
            <person name="Yoshinaga Y."/>
            <person name="Schmutz J."/>
            <person name="Saski C."/>
            <person name="Vermerris W."/>
            <person name="Kresovich S."/>
        </authorList>
    </citation>
    <scope>NUCLEOTIDE SEQUENCE</scope>
</reference>
<name>A0A921QWD5_SORBI</name>
<accession>A0A921QWD5</accession>
<comment type="caution">
    <text evidence="1">The sequence shown here is derived from an EMBL/GenBank/DDBJ whole genome shotgun (WGS) entry which is preliminary data.</text>
</comment>
<proteinExistence type="predicted"/>
<reference evidence="1" key="1">
    <citation type="journal article" date="2019" name="BMC Genomics">
        <title>A new reference genome for Sorghum bicolor reveals high levels of sequence similarity between sweet and grain genotypes: implications for the genetics of sugar metabolism.</title>
        <authorList>
            <person name="Cooper E.A."/>
            <person name="Brenton Z.W."/>
            <person name="Flinn B.S."/>
            <person name="Jenkins J."/>
            <person name="Shu S."/>
            <person name="Flowers D."/>
            <person name="Luo F."/>
            <person name="Wang Y."/>
            <person name="Xia P."/>
            <person name="Barry K."/>
            <person name="Daum C."/>
            <person name="Lipzen A."/>
            <person name="Yoshinaga Y."/>
            <person name="Schmutz J."/>
            <person name="Saski C."/>
            <person name="Vermerris W."/>
            <person name="Kresovich S."/>
        </authorList>
    </citation>
    <scope>NUCLEOTIDE SEQUENCE</scope>
</reference>
<evidence type="ECO:0000313" key="1">
    <source>
        <dbReference type="EMBL" id="KAG0528919.1"/>
    </source>
</evidence>